<dbReference type="Pfam" id="PF00172">
    <property type="entry name" value="Zn_clus"/>
    <property type="match status" value="1"/>
</dbReference>
<keyword evidence="5" id="KW-0539">Nucleus</keyword>
<dbReference type="PROSITE" id="PS00463">
    <property type="entry name" value="ZN2_CY6_FUNGAL_1"/>
    <property type="match status" value="1"/>
</dbReference>
<comment type="subcellular location">
    <subcellularLocation>
        <location evidence="1">Nucleus</location>
    </subcellularLocation>
</comment>
<dbReference type="InterPro" id="IPR021858">
    <property type="entry name" value="Fun_TF"/>
</dbReference>
<evidence type="ECO:0000313" key="7">
    <source>
        <dbReference type="EMBL" id="KAK5062312.1"/>
    </source>
</evidence>
<evidence type="ECO:0000256" key="5">
    <source>
        <dbReference type="ARBA" id="ARBA00023242"/>
    </source>
</evidence>
<dbReference type="InterPro" id="IPR001138">
    <property type="entry name" value="Zn2Cys6_DnaBD"/>
</dbReference>
<reference evidence="7 8" key="1">
    <citation type="submission" date="2023-08" db="EMBL/GenBank/DDBJ databases">
        <title>Black Yeasts Isolated from many extreme environments.</title>
        <authorList>
            <person name="Coleine C."/>
            <person name="Stajich J.E."/>
            <person name="Selbmann L."/>
        </authorList>
    </citation>
    <scope>NUCLEOTIDE SEQUENCE [LARGE SCALE GENOMIC DNA]</scope>
    <source>
        <strain evidence="7 8">CCFEE 6328</strain>
    </source>
</reference>
<accession>A0ABR0JG46</accession>
<proteinExistence type="predicted"/>
<gene>
    <name evidence="7" type="ORF">LTR69_004670</name>
</gene>
<organism evidence="7 8">
    <name type="scientific">Exophiala sideris</name>
    <dbReference type="NCBI Taxonomy" id="1016849"/>
    <lineage>
        <taxon>Eukaryota</taxon>
        <taxon>Fungi</taxon>
        <taxon>Dikarya</taxon>
        <taxon>Ascomycota</taxon>
        <taxon>Pezizomycotina</taxon>
        <taxon>Eurotiomycetes</taxon>
        <taxon>Chaetothyriomycetidae</taxon>
        <taxon>Chaetothyriales</taxon>
        <taxon>Herpotrichiellaceae</taxon>
        <taxon>Exophiala</taxon>
    </lineage>
</organism>
<dbReference type="SUPFAM" id="SSF57701">
    <property type="entry name" value="Zn2/Cys6 DNA-binding domain"/>
    <property type="match status" value="1"/>
</dbReference>
<evidence type="ECO:0000313" key="8">
    <source>
        <dbReference type="Proteomes" id="UP001345691"/>
    </source>
</evidence>
<dbReference type="EMBL" id="JAVRRF010000008">
    <property type="protein sequence ID" value="KAK5062312.1"/>
    <property type="molecule type" value="Genomic_DNA"/>
</dbReference>
<dbReference type="PANTHER" id="PTHR37534">
    <property type="entry name" value="TRANSCRIPTIONAL ACTIVATOR PROTEIN UGA3"/>
    <property type="match status" value="1"/>
</dbReference>
<dbReference type="PANTHER" id="PTHR37534:SF11">
    <property type="entry name" value="ZN(II)2CYS6 TRANSCRIPTION FACTOR (EUROFUNG)"/>
    <property type="match status" value="1"/>
</dbReference>
<dbReference type="CDD" id="cd00067">
    <property type="entry name" value="GAL4"/>
    <property type="match status" value="1"/>
</dbReference>
<evidence type="ECO:0000256" key="2">
    <source>
        <dbReference type="ARBA" id="ARBA00023015"/>
    </source>
</evidence>
<sequence length="604" mass="67564">MLAQERLEAAVAGLFGDYAYLSAQVRILTSPLHIIQIPDTDLLRGYSIPEGEFGSATVSTMTLAPRQRKSRSGCKQCKVRKVKCDESLPNCKQCTRQGYECPGYNKLISFFEIREISDSKLKVSRRRRTLQRQQEHHKIQRSLSDDTSYLVGYYFNNVCPVISCFDSPTNIFRRELPSLMRGSETISLCIQAIATARLSQYESSRIEAKIPLRNRALKSLSTDIGRLTETGAHVDETLILASVMLGMSVPWHNRTLGDEHFAGARSLVLAWLSNNAKHHSPTPLTQLIVPMLVYWEMLASFVMPDSAGIIEPLRTQHPHIECLISGRESEQEGKAKLHPFTGAPTEIFELVAKVGHLVRMKTNTFLSLGKTLDSRASHHGSEVREHFSENLQWSAMVEECEAALLAYQVPSLDEVDETHDSKTPVADLLNIAEAYRYAALLQIYRACPDLLEMRLSVVQGTSLWPTGRSATYSRAESRDIDPNAAADEFLYGLATETLECVARISPSSGSHIVQPLILVMAANELRFSKPGVGNAERHKTGRGESNGWRDFLWARLTGCVANFRSTPIAITLDVVKDMWAKIDDGQRVFWLEIILDNGWETLLG</sequence>
<dbReference type="InterPro" id="IPR036864">
    <property type="entry name" value="Zn2-C6_fun-type_DNA-bd_sf"/>
</dbReference>
<protein>
    <recommendedName>
        <fullName evidence="6">Zn(2)-C6 fungal-type domain-containing protein</fullName>
    </recommendedName>
</protein>
<evidence type="ECO:0000259" key="6">
    <source>
        <dbReference type="PROSITE" id="PS50048"/>
    </source>
</evidence>
<evidence type="ECO:0000256" key="3">
    <source>
        <dbReference type="ARBA" id="ARBA00023125"/>
    </source>
</evidence>
<evidence type="ECO:0000256" key="1">
    <source>
        <dbReference type="ARBA" id="ARBA00004123"/>
    </source>
</evidence>
<keyword evidence="8" id="KW-1185">Reference proteome</keyword>
<keyword evidence="3" id="KW-0238">DNA-binding</keyword>
<keyword evidence="2" id="KW-0805">Transcription regulation</keyword>
<name>A0ABR0JG46_9EURO</name>
<dbReference type="Pfam" id="PF11951">
    <property type="entry name" value="Fungal_trans_2"/>
    <property type="match status" value="1"/>
</dbReference>
<comment type="caution">
    <text evidence="7">The sequence shown here is derived from an EMBL/GenBank/DDBJ whole genome shotgun (WGS) entry which is preliminary data.</text>
</comment>
<dbReference type="Proteomes" id="UP001345691">
    <property type="component" value="Unassembled WGS sequence"/>
</dbReference>
<dbReference type="SMART" id="SM00066">
    <property type="entry name" value="GAL4"/>
    <property type="match status" value="1"/>
</dbReference>
<keyword evidence="4" id="KW-0804">Transcription</keyword>
<evidence type="ECO:0000256" key="4">
    <source>
        <dbReference type="ARBA" id="ARBA00023163"/>
    </source>
</evidence>
<dbReference type="PROSITE" id="PS50048">
    <property type="entry name" value="ZN2_CY6_FUNGAL_2"/>
    <property type="match status" value="1"/>
</dbReference>
<dbReference type="Gene3D" id="4.10.240.10">
    <property type="entry name" value="Zn(2)-C6 fungal-type DNA-binding domain"/>
    <property type="match status" value="1"/>
</dbReference>
<feature type="domain" description="Zn(2)-C6 fungal-type" evidence="6">
    <location>
        <begin position="73"/>
        <end position="101"/>
    </location>
</feature>